<protein>
    <submittedName>
        <fullName evidence="3">Tetracenomycin C synthesis protein homolog</fullName>
    </submittedName>
</protein>
<evidence type="ECO:0000313" key="4">
    <source>
        <dbReference type="Proteomes" id="UP000320055"/>
    </source>
</evidence>
<dbReference type="PANTHER" id="PTHR43619:SF2">
    <property type="entry name" value="S-ADENOSYL-L-METHIONINE-DEPENDENT METHYLTRANSFERASES SUPERFAMILY PROTEIN"/>
    <property type="match status" value="1"/>
</dbReference>
<sequence>MNTKTLIDLGTIQETLLITLWARAEEFKRSDSIISDRHSAEIISAIDYDFTRLNPSNSTQVSCCLRGWLMDNWVKDYLERYPFGVVVELGAGLDTRFERLDNGTVRWFDLDLPDTIALRQQFFTETERRKFITASALDTDWCDLVKEVASGQPCLFITEGVLMYLAEEQVKQLFANLLQHFSGSQLAFDSMSPFLTKREAPLKNMSARFNWGIADIKEIEAWNSSYKLLEVKSYWNAPEQYLRRFSWFNRLFFSLPWFRNSYRLALVNFV</sequence>
<keyword evidence="1" id="KW-0489">Methyltransferase</keyword>
<dbReference type="Gene3D" id="3.40.50.150">
    <property type="entry name" value="Vaccinia Virus protein VP39"/>
    <property type="match status" value="1"/>
</dbReference>
<evidence type="ECO:0000256" key="1">
    <source>
        <dbReference type="ARBA" id="ARBA00022603"/>
    </source>
</evidence>
<dbReference type="GO" id="GO:0032259">
    <property type="term" value="P:methylation"/>
    <property type="evidence" value="ECO:0007669"/>
    <property type="project" value="UniProtKB-KW"/>
</dbReference>
<keyword evidence="2" id="KW-0808">Transferase</keyword>
<name>A0A563W1G0_9CYAN</name>
<dbReference type="OrthoDB" id="9800233at2"/>
<gene>
    <name evidence="3" type="ORF">H1P_6270006</name>
</gene>
<evidence type="ECO:0000313" key="3">
    <source>
        <dbReference type="EMBL" id="VEP17544.1"/>
    </source>
</evidence>
<accession>A0A563W1G0</accession>
<dbReference type="PANTHER" id="PTHR43619">
    <property type="entry name" value="S-ADENOSYL-L-METHIONINE-DEPENDENT METHYLTRANSFERASE YKTD-RELATED"/>
    <property type="match status" value="1"/>
</dbReference>
<dbReference type="RefSeq" id="WP_144875890.1">
    <property type="nucleotide sequence ID" value="NZ_LR214361.1"/>
</dbReference>
<dbReference type="InterPro" id="IPR016874">
    <property type="entry name" value="TcmP-like"/>
</dbReference>
<dbReference type="Pfam" id="PF04072">
    <property type="entry name" value="LCM"/>
    <property type="match status" value="1"/>
</dbReference>
<dbReference type="InterPro" id="IPR029063">
    <property type="entry name" value="SAM-dependent_MTases_sf"/>
</dbReference>
<dbReference type="GO" id="GO:0008168">
    <property type="term" value="F:methyltransferase activity"/>
    <property type="evidence" value="ECO:0007669"/>
    <property type="project" value="UniProtKB-KW"/>
</dbReference>
<keyword evidence="4" id="KW-1185">Reference proteome</keyword>
<dbReference type="SUPFAM" id="SSF53335">
    <property type="entry name" value="S-adenosyl-L-methionine-dependent methyltransferases"/>
    <property type="match status" value="1"/>
</dbReference>
<evidence type="ECO:0000256" key="2">
    <source>
        <dbReference type="ARBA" id="ARBA00022679"/>
    </source>
</evidence>
<dbReference type="AlphaFoldDB" id="A0A563W1G0"/>
<dbReference type="Proteomes" id="UP000320055">
    <property type="component" value="Unassembled WGS sequence"/>
</dbReference>
<reference evidence="3 4" key="1">
    <citation type="submission" date="2019-01" db="EMBL/GenBank/DDBJ databases">
        <authorList>
            <person name="Brito A."/>
        </authorList>
    </citation>
    <scope>NUCLEOTIDE SEQUENCE [LARGE SCALE GENOMIC DNA]</scope>
    <source>
        <strain evidence="3">1</strain>
    </source>
</reference>
<dbReference type="EMBL" id="CAACVJ010000587">
    <property type="protein sequence ID" value="VEP17544.1"/>
    <property type="molecule type" value="Genomic_DNA"/>
</dbReference>
<dbReference type="PIRSF" id="PIRSF028177">
    <property type="entry name" value="Polyketide_synth_Omtfrase_TcmP"/>
    <property type="match status" value="1"/>
</dbReference>
<proteinExistence type="predicted"/>
<dbReference type="InterPro" id="IPR007213">
    <property type="entry name" value="Ppm1/Ppm2/Tcmp"/>
</dbReference>
<organism evidence="3 4">
    <name type="scientific">Hyella patelloides LEGE 07179</name>
    <dbReference type="NCBI Taxonomy" id="945734"/>
    <lineage>
        <taxon>Bacteria</taxon>
        <taxon>Bacillati</taxon>
        <taxon>Cyanobacteriota</taxon>
        <taxon>Cyanophyceae</taxon>
        <taxon>Pleurocapsales</taxon>
        <taxon>Hyellaceae</taxon>
        <taxon>Hyella</taxon>
    </lineage>
</organism>